<keyword evidence="6" id="KW-0732">Signal</keyword>
<evidence type="ECO:0000256" key="9">
    <source>
        <dbReference type="ARBA" id="ARBA00022989"/>
    </source>
</evidence>
<organism evidence="15 16">
    <name type="scientific">Erpetoichthys calabaricus</name>
    <name type="common">Rope fish</name>
    <name type="synonym">Calamoichthys calabaricus</name>
    <dbReference type="NCBI Taxonomy" id="27687"/>
    <lineage>
        <taxon>Eukaryota</taxon>
        <taxon>Metazoa</taxon>
        <taxon>Chordata</taxon>
        <taxon>Craniata</taxon>
        <taxon>Vertebrata</taxon>
        <taxon>Euteleostomi</taxon>
        <taxon>Actinopterygii</taxon>
        <taxon>Polypteriformes</taxon>
        <taxon>Polypteridae</taxon>
        <taxon>Erpetoichthys</taxon>
    </lineage>
</organism>
<gene>
    <name evidence="15" type="primary">LOC114642289</name>
</gene>
<dbReference type="PROSITE" id="PS51450">
    <property type="entry name" value="LRR"/>
    <property type="match status" value="4"/>
</dbReference>
<dbReference type="GO" id="GO:0045087">
    <property type="term" value="P:innate immune response"/>
    <property type="evidence" value="ECO:0007669"/>
    <property type="project" value="UniProtKB-KW"/>
</dbReference>
<evidence type="ECO:0000256" key="5">
    <source>
        <dbReference type="ARBA" id="ARBA00022692"/>
    </source>
</evidence>
<evidence type="ECO:0000256" key="11">
    <source>
        <dbReference type="ARBA" id="ARBA00023170"/>
    </source>
</evidence>
<dbReference type="FunFam" id="3.80.10.10:FF:000770">
    <property type="entry name" value="Uncharacterized protein"/>
    <property type="match status" value="1"/>
</dbReference>
<dbReference type="SMART" id="SM00369">
    <property type="entry name" value="LRR_TYP"/>
    <property type="match status" value="17"/>
</dbReference>
<dbReference type="GO" id="GO:0038023">
    <property type="term" value="F:signaling receptor activity"/>
    <property type="evidence" value="ECO:0007669"/>
    <property type="project" value="TreeGrafter"/>
</dbReference>
<dbReference type="InterPro" id="IPR003591">
    <property type="entry name" value="Leu-rich_rpt_typical-subtyp"/>
</dbReference>
<reference evidence="15" key="1">
    <citation type="submission" date="2025-08" db="UniProtKB">
        <authorList>
            <consortium name="Ensembl"/>
        </authorList>
    </citation>
    <scope>IDENTIFICATION</scope>
</reference>
<dbReference type="InterPro" id="IPR000157">
    <property type="entry name" value="TIR_dom"/>
</dbReference>
<dbReference type="InterPro" id="IPR001611">
    <property type="entry name" value="Leu-rich_rpt"/>
</dbReference>
<keyword evidence="4" id="KW-0433">Leucine-rich repeat</keyword>
<evidence type="ECO:0000313" key="15">
    <source>
        <dbReference type="Ensembl" id="ENSECRP00000032485.1"/>
    </source>
</evidence>
<evidence type="ECO:0000256" key="10">
    <source>
        <dbReference type="ARBA" id="ARBA00023136"/>
    </source>
</evidence>
<dbReference type="InterPro" id="IPR035897">
    <property type="entry name" value="Toll_tir_struct_dom_sf"/>
</dbReference>
<evidence type="ECO:0000256" key="1">
    <source>
        <dbReference type="ARBA" id="ARBA00004479"/>
    </source>
</evidence>
<dbReference type="FunFam" id="3.40.50.10140:FF:000001">
    <property type="entry name" value="Toll-like receptor 2"/>
    <property type="match status" value="1"/>
</dbReference>
<dbReference type="Pfam" id="PF13855">
    <property type="entry name" value="LRR_8"/>
    <property type="match status" value="4"/>
</dbReference>
<dbReference type="AlphaFoldDB" id="A0A8C4TJG9"/>
<dbReference type="GeneTree" id="ENSGT00940000163999"/>
<reference evidence="15" key="2">
    <citation type="submission" date="2025-09" db="UniProtKB">
        <authorList>
            <consortium name="Ensembl"/>
        </authorList>
    </citation>
    <scope>IDENTIFICATION</scope>
</reference>
<feature type="domain" description="TIR" evidence="14">
    <location>
        <begin position="798"/>
        <end position="939"/>
    </location>
</feature>
<dbReference type="SUPFAM" id="SSF52058">
    <property type="entry name" value="L domain-like"/>
    <property type="match status" value="3"/>
</dbReference>
<keyword evidence="13" id="KW-0395">Inflammatory response</keyword>
<evidence type="ECO:0000259" key="14">
    <source>
        <dbReference type="PROSITE" id="PS50104"/>
    </source>
</evidence>
<keyword evidence="7" id="KW-0677">Repeat</keyword>
<dbReference type="GO" id="GO:0002224">
    <property type="term" value="P:toll-like receptor signaling pathway"/>
    <property type="evidence" value="ECO:0007669"/>
    <property type="project" value="TreeGrafter"/>
</dbReference>
<keyword evidence="8" id="KW-0391">Immunity</keyword>
<dbReference type="PANTHER" id="PTHR24365:SF522">
    <property type="entry name" value="LOW QUALITY PROTEIN: TOLL-LIKE RECEPTOR 13-RELATED"/>
    <property type="match status" value="1"/>
</dbReference>
<keyword evidence="12" id="KW-0325">Glycoprotein</keyword>
<dbReference type="GO" id="GO:0005886">
    <property type="term" value="C:plasma membrane"/>
    <property type="evidence" value="ECO:0007669"/>
    <property type="project" value="TreeGrafter"/>
</dbReference>
<keyword evidence="9" id="KW-1133">Transmembrane helix</keyword>
<dbReference type="Proteomes" id="UP000694620">
    <property type="component" value="Unassembled WGS sequence"/>
</dbReference>
<evidence type="ECO:0000256" key="7">
    <source>
        <dbReference type="ARBA" id="ARBA00022737"/>
    </source>
</evidence>
<keyword evidence="5" id="KW-0812">Transmembrane</keyword>
<dbReference type="SMART" id="SM00255">
    <property type="entry name" value="TIR"/>
    <property type="match status" value="1"/>
</dbReference>
<keyword evidence="16" id="KW-1185">Reference proteome</keyword>
<evidence type="ECO:0000256" key="3">
    <source>
        <dbReference type="ARBA" id="ARBA00022588"/>
    </source>
</evidence>
<dbReference type="Gene3D" id="3.80.10.10">
    <property type="entry name" value="Ribonuclease Inhibitor"/>
    <property type="match status" value="3"/>
</dbReference>
<evidence type="ECO:0000256" key="6">
    <source>
        <dbReference type="ARBA" id="ARBA00022729"/>
    </source>
</evidence>
<dbReference type="SUPFAM" id="SSF52200">
    <property type="entry name" value="Toll/Interleukin receptor TIR domain"/>
    <property type="match status" value="1"/>
</dbReference>
<evidence type="ECO:0000256" key="2">
    <source>
        <dbReference type="ARBA" id="ARBA00009634"/>
    </source>
</evidence>
<keyword evidence="11" id="KW-0675">Receptor</keyword>
<dbReference type="PANTHER" id="PTHR24365">
    <property type="entry name" value="TOLL-LIKE RECEPTOR"/>
    <property type="match status" value="1"/>
</dbReference>
<comment type="subcellular location">
    <subcellularLocation>
        <location evidence="1">Membrane</location>
        <topology evidence="1">Single-pass type I membrane protein</topology>
    </subcellularLocation>
</comment>
<evidence type="ECO:0000256" key="12">
    <source>
        <dbReference type="ARBA" id="ARBA00023180"/>
    </source>
</evidence>
<dbReference type="Ensembl" id="ENSECRT00000033207.1">
    <property type="protein sequence ID" value="ENSECRP00000032485.1"/>
    <property type="gene ID" value="ENSECRG00000022008.1"/>
</dbReference>
<evidence type="ECO:0000256" key="13">
    <source>
        <dbReference type="ARBA" id="ARBA00023198"/>
    </source>
</evidence>
<accession>A0A8C4TJG9</accession>
<dbReference type="SMART" id="SM00365">
    <property type="entry name" value="LRR_SD22"/>
    <property type="match status" value="10"/>
</dbReference>
<dbReference type="Pfam" id="PF01582">
    <property type="entry name" value="TIR"/>
    <property type="match status" value="1"/>
</dbReference>
<evidence type="ECO:0000256" key="8">
    <source>
        <dbReference type="ARBA" id="ARBA00022859"/>
    </source>
</evidence>
<evidence type="ECO:0000313" key="16">
    <source>
        <dbReference type="Proteomes" id="UP000694620"/>
    </source>
</evidence>
<keyword evidence="10" id="KW-0472">Membrane</keyword>
<evidence type="ECO:0000256" key="4">
    <source>
        <dbReference type="ARBA" id="ARBA00022614"/>
    </source>
</evidence>
<keyword evidence="3" id="KW-0399">Innate immunity</keyword>
<comment type="similarity">
    <text evidence="2">Belongs to the Toll-like receptor family.</text>
</comment>
<dbReference type="PRINTS" id="PR01537">
    <property type="entry name" value="INTRLKN1R1F"/>
</dbReference>
<dbReference type="Gene3D" id="3.40.50.10140">
    <property type="entry name" value="Toll/interleukin-1 receptor homology (TIR) domain"/>
    <property type="match status" value="1"/>
</dbReference>
<proteinExistence type="inferred from homology"/>
<sequence>MDISKSEREGLQDGSETSYVIWTLGTLCFCLVMSVESYSLNHCTVRTSHNKTFIMAFCNQMNFHIVPRDIPDQTNNLDLSQNVISQLVRDDFKNLRFLKVLNVSGNHISWMADGTFKDLVALEVLNLSKNNISSLSDATFEGLGSLFTLHLGENQIQSIGQATFQGLTSVRLVNLSFNGLCDLERLRSVLEVTHLKELYIANNNIGRFSTDRFPNASLQLNVLDVSRNPLSHFSVKANRLACLQTLDLSFLDSTDGLQWEVSSTALTHTMKRLYLSQSTIAAPGLLSILQTMVNSSVEYLKVSHLNLSQVPGVLQKVCLWFPKLQILYLQGNNFVRVEGTPFENCTQVTSLELSWNGLEELSEGVFNGLNRLRRLFLSHNLLQTIPNLTGLASGLETLDLRNNQIEKIHLNDFAHLRNLRYLNLVGNKITTIQSQDFDGLHRLEQLKLGNNLILDIPEPFSSSLRNLKTLELFANKMSALRKGTFRNLHSLVSLKMADNQISQIEEGSFQGLSKLKSLFLGGNKITMKTLNTWNVFGGLSLLRELQMFDNELRCESDDDFQRPPFLGLKALTSLYFNSQRDDGLLNLPANSLQGLPSLKRVYANNLNLNFIHPNTFTYTPHLQFLELTGNPLGHIDPSVFHATPNLRVLYLDSTRVQSLDFLIHTNLTELQILTVDSNEISTVNETHVRSLPKLNLLSNAWFLNWSLSDPQVQVTFLNTFTCSHPASYVGMKLVDFKTDLCLVDYEFVCFISSFSIVAVTMVAASVYHYLRWQVAYVYYYLMAFLYDRRQRAQPLQAYEYDAFVSYNRNDELWVLKELIPNLEEKQGWKLCLHHRDFEPGKAIVENIVDSIYRSRKTICLISRHFLESEWCSREMQVASVRLMDEKEDILVLVFLEDLPSAQLSPYHRMRKLVKRKTYLKWPQNREEDNLFWHKLKTALSAKEELCRDHPIALCL</sequence>
<protein>
    <submittedName>
        <fullName evidence="15">Toll-like receptor 22</fullName>
    </submittedName>
</protein>
<dbReference type="InterPro" id="IPR032675">
    <property type="entry name" value="LRR_dom_sf"/>
</dbReference>
<dbReference type="PROSITE" id="PS50104">
    <property type="entry name" value="TIR"/>
    <property type="match status" value="1"/>
</dbReference>
<name>A0A8C4TJG9_ERPCA</name>
<dbReference type="GO" id="GO:0006954">
    <property type="term" value="P:inflammatory response"/>
    <property type="evidence" value="ECO:0007669"/>
    <property type="project" value="UniProtKB-KW"/>
</dbReference>